<gene>
    <name evidence="2" type="ORF">KQX62_24025</name>
</gene>
<keyword evidence="1" id="KW-0732">Signal</keyword>
<proteinExistence type="predicted"/>
<feature type="chain" id="PRO_5043634774" evidence="1">
    <location>
        <begin position="32"/>
        <end position="122"/>
    </location>
</feature>
<name>A0AAX3DYG1_RHOPL</name>
<dbReference type="Proteomes" id="UP001163166">
    <property type="component" value="Chromosome"/>
</dbReference>
<feature type="signal peptide" evidence="1">
    <location>
        <begin position="1"/>
        <end position="31"/>
    </location>
</feature>
<evidence type="ECO:0000313" key="2">
    <source>
        <dbReference type="EMBL" id="UYO39723.1"/>
    </source>
</evidence>
<dbReference type="RefSeq" id="WP_264074963.1">
    <property type="nucleotide sequence ID" value="NZ_CP076676.1"/>
</dbReference>
<reference evidence="2" key="1">
    <citation type="journal article" date="2022" name="Biol. Control">
        <title>In silico genomic analysis of Rhodopseudomonas palustris strains revealed potential biocontrol agents and crop yield enhancers.</title>
        <authorList>
            <person name="Surachat K."/>
            <person name="Kantachote D."/>
            <person name="Deachamag P."/>
            <person name="Wonglapsuwan M."/>
        </authorList>
    </citation>
    <scope>NUCLEOTIDE SEQUENCE</scope>
    <source>
        <strain evidence="2">TLS06</strain>
    </source>
</reference>
<evidence type="ECO:0000313" key="3">
    <source>
        <dbReference type="Proteomes" id="UP001163166"/>
    </source>
</evidence>
<dbReference type="AlphaFoldDB" id="A0AAX3DYG1"/>
<dbReference type="EMBL" id="CP076676">
    <property type="protein sequence ID" value="UYO39723.1"/>
    <property type="molecule type" value="Genomic_DNA"/>
</dbReference>
<sequence>MTATNLAIAPRLRGAATLAGALLLSAAPAFAQQPAVIVPPPFVATLSNTTPLVFGMDANQAATALGMPLNYVSGKPGDEIFMVIRTQGGSGFFDRRDRLYLQFRHGRLAGWKGDWGSNWMWR</sequence>
<protein>
    <submittedName>
        <fullName evidence="2">Uncharacterized protein</fullName>
    </submittedName>
</protein>
<evidence type="ECO:0000256" key="1">
    <source>
        <dbReference type="SAM" id="SignalP"/>
    </source>
</evidence>
<accession>A0AAX3DYG1</accession>
<organism evidence="2 3">
    <name type="scientific">Rhodopseudomonas palustris</name>
    <dbReference type="NCBI Taxonomy" id="1076"/>
    <lineage>
        <taxon>Bacteria</taxon>
        <taxon>Pseudomonadati</taxon>
        <taxon>Pseudomonadota</taxon>
        <taxon>Alphaproteobacteria</taxon>
        <taxon>Hyphomicrobiales</taxon>
        <taxon>Nitrobacteraceae</taxon>
        <taxon>Rhodopseudomonas</taxon>
    </lineage>
</organism>